<proteinExistence type="predicted"/>
<reference evidence="2 3" key="1">
    <citation type="submission" date="2019-01" db="EMBL/GenBank/DDBJ databases">
        <title>Sinorhodobacter populi sp. nov. isolated from the symptomatic bark tissue of Populus euramericana canker.</title>
        <authorList>
            <person name="Xu G."/>
        </authorList>
    </citation>
    <scope>NUCLEOTIDE SEQUENCE [LARGE SCALE GENOMIC DNA]</scope>
    <source>
        <strain evidence="2 3">2D-5</strain>
    </source>
</reference>
<reference evidence="2 3" key="2">
    <citation type="submission" date="2019-01" db="EMBL/GenBank/DDBJ databases">
        <authorList>
            <person name="Li Y."/>
        </authorList>
    </citation>
    <scope>NUCLEOTIDE SEQUENCE [LARGE SCALE GENOMIC DNA]</scope>
    <source>
        <strain evidence="2 3">2D-5</strain>
    </source>
</reference>
<dbReference type="PROSITE" id="PS51257">
    <property type="entry name" value="PROKAR_LIPOPROTEIN"/>
    <property type="match status" value="1"/>
</dbReference>
<dbReference type="Proteomes" id="UP000285710">
    <property type="component" value="Unassembled WGS sequence"/>
</dbReference>
<dbReference type="AlphaFoldDB" id="A0A443ISG1"/>
<evidence type="ECO:0000256" key="1">
    <source>
        <dbReference type="SAM" id="SignalP"/>
    </source>
</evidence>
<keyword evidence="1" id="KW-0732">Signal</keyword>
<feature type="chain" id="PRO_5019575771" description="Lipoprotein" evidence="1">
    <location>
        <begin position="25"/>
        <end position="211"/>
    </location>
</feature>
<sequence>MRRLILCLLLPLFLAACGAEPVWAPDEAVQKAAYRTGNPPSVTLMTVIGTKTGSGGHSALMIDGSQRVIFDPAGSWHHPWVPERNDVDYGITDQMYRFYYDYHARETWYVREQKVFITPQQAEMLIKRVEANGAVSKAMCAWAVSGVLRDIPGFESMPRTLSPTKLSRAFAKLPGVETKDHDDNDPDDNSGVLMIEMEAVREGADGANRRR</sequence>
<organism evidence="2 3">
    <name type="scientific">Paenirhodobacter populi</name>
    <dbReference type="NCBI Taxonomy" id="2306993"/>
    <lineage>
        <taxon>Bacteria</taxon>
        <taxon>Pseudomonadati</taxon>
        <taxon>Pseudomonadota</taxon>
        <taxon>Alphaproteobacteria</taxon>
        <taxon>Rhodobacterales</taxon>
        <taxon>Rhodobacter group</taxon>
        <taxon>Paenirhodobacter</taxon>
    </lineage>
</organism>
<gene>
    <name evidence="2" type="ORF">D2T33_13645</name>
</gene>
<keyword evidence="3" id="KW-1185">Reference proteome</keyword>
<name>A0A443ISG1_9RHOB</name>
<evidence type="ECO:0008006" key="4">
    <source>
        <dbReference type="Google" id="ProtNLM"/>
    </source>
</evidence>
<protein>
    <recommendedName>
        <fullName evidence="4">Lipoprotein</fullName>
    </recommendedName>
</protein>
<evidence type="ECO:0000313" key="3">
    <source>
        <dbReference type="Proteomes" id="UP000285710"/>
    </source>
</evidence>
<dbReference type="RefSeq" id="WP_128270126.1">
    <property type="nucleotide sequence ID" value="NZ_SAUW01000013.1"/>
</dbReference>
<dbReference type="EMBL" id="SAUW01000013">
    <property type="protein sequence ID" value="RWR10029.1"/>
    <property type="molecule type" value="Genomic_DNA"/>
</dbReference>
<feature type="signal peptide" evidence="1">
    <location>
        <begin position="1"/>
        <end position="24"/>
    </location>
</feature>
<accession>A0A443ISG1</accession>
<evidence type="ECO:0000313" key="2">
    <source>
        <dbReference type="EMBL" id="RWR10029.1"/>
    </source>
</evidence>
<comment type="caution">
    <text evidence="2">The sequence shown here is derived from an EMBL/GenBank/DDBJ whole genome shotgun (WGS) entry which is preliminary data.</text>
</comment>